<keyword evidence="3" id="KW-1185">Reference proteome</keyword>
<proteinExistence type="predicted"/>
<dbReference type="AlphaFoldDB" id="A0AAN9L1W0"/>
<name>A0AAN9L1W0_PHACN</name>
<dbReference type="EMBL" id="JAYMYR010000071">
    <property type="protein sequence ID" value="KAK7326233.1"/>
    <property type="molecule type" value="Genomic_DNA"/>
</dbReference>
<feature type="compositionally biased region" description="Basic residues" evidence="1">
    <location>
        <begin position="57"/>
        <end position="70"/>
    </location>
</feature>
<protein>
    <submittedName>
        <fullName evidence="2">Uncharacterized protein</fullName>
    </submittedName>
</protein>
<reference evidence="2 3" key="1">
    <citation type="submission" date="2024-01" db="EMBL/GenBank/DDBJ databases">
        <title>The genomes of 5 underutilized Papilionoideae crops provide insights into root nodulation and disease resistanc.</title>
        <authorList>
            <person name="Jiang F."/>
        </authorList>
    </citation>
    <scope>NUCLEOTIDE SEQUENCE [LARGE SCALE GENOMIC DNA]</scope>
    <source>
        <strain evidence="2">JINMINGXINNONG_FW02</strain>
        <tissue evidence="2">Leaves</tissue>
    </source>
</reference>
<accession>A0AAN9L1W0</accession>
<evidence type="ECO:0000313" key="2">
    <source>
        <dbReference type="EMBL" id="KAK7326233.1"/>
    </source>
</evidence>
<dbReference type="Proteomes" id="UP001374584">
    <property type="component" value="Unassembled WGS sequence"/>
</dbReference>
<evidence type="ECO:0000313" key="3">
    <source>
        <dbReference type="Proteomes" id="UP001374584"/>
    </source>
</evidence>
<sequence>MPLPIQPIERERPMLSLVWISRGWSVYLESDTMAGEQRFHPKPGKQAISKPNAKLSPRLKVKKWGSTKRP</sequence>
<gene>
    <name evidence="2" type="ORF">VNO80_33046</name>
</gene>
<feature type="region of interest" description="Disordered" evidence="1">
    <location>
        <begin position="36"/>
        <end position="70"/>
    </location>
</feature>
<organism evidence="2 3">
    <name type="scientific">Phaseolus coccineus</name>
    <name type="common">Scarlet runner bean</name>
    <name type="synonym">Phaseolus multiflorus</name>
    <dbReference type="NCBI Taxonomy" id="3886"/>
    <lineage>
        <taxon>Eukaryota</taxon>
        <taxon>Viridiplantae</taxon>
        <taxon>Streptophyta</taxon>
        <taxon>Embryophyta</taxon>
        <taxon>Tracheophyta</taxon>
        <taxon>Spermatophyta</taxon>
        <taxon>Magnoliopsida</taxon>
        <taxon>eudicotyledons</taxon>
        <taxon>Gunneridae</taxon>
        <taxon>Pentapetalae</taxon>
        <taxon>rosids</taxon>
        <taxon>fabids</taxon>
        <taxon>Fabales</taxon>
        <taxon>Fabaceae</taxon>
        <taxon>Papilionoideae</taxon>
        <taxon>50 kb inversion clade</taxon>
        <taxon>NPAAA clade</taxon>
        <taxon>indigoferoid/millettioid clade</taxon>
        <taxon>Phaseoleae</taxon>
        <taxon>Phaseolus</taxon>
    </lineage>
</organism>
<comment type="caution">
    <text evidence="2">The sequence shown here is derived from an EMBL/GenBank/DDBJ whole genome shotgun (WGS) entry which is preliminary data.</text>
</comment>
<evidence type="ECO:0000256" key="1">
    <source>
        <dbReference type="SAM" id="MobiDB-lite"/>
    </source>
</evidence>